<feature type="compositionally biased region" description="Gly residues" evidence="1">
    <location>
        <begin position="83"/>
        <end position="93"/>
    </location>
</feature>
<organism evidence="2 3">
    <name type="scientific">Neodothiora populina</name>
    <dbReference type="NCBI Taxonomy" id="2781224"/>
    <lineage>
        <taxon>Eukaryota</taxon>
        <taxon>Fungi</taxon>
        <taxon>Dikarya</taxon>
        <taxon>Ascomycota</taxon>
        <taxon>Pezizomycotina</taxon>
        <taxon>Dothideomycetes</taxon>
        <taxon>Dothideomycetidae</taxon>
        <taxon>Dothideales</taxon>
        <taxon>Dothioraceae</taxon>
        <taxon>Neodothiora</taxon>
    </lineage>
</organism>
<dbReference type="RefSeq" id="XP_069196286.1">
    <property type="nucleotide sequence ID" value="XM_069340117.1"/>
</dbReference>
<dbReference type="PANTHER" id="PTHR28139:SF1">
    <property type="entry name" value="UPF0768 PROTEIN YBL029C-A"/>
    <property type="match status" value="1"/>
</dbReference>
<proteinExistence type="predicted"/>
<evidence type="ECO:0008006" key="4">
    <source>
        <dbReference type="Google" id="ProtNLM"/>
    </source>
</evidence>
<evidence type="ECO:0000256" key="1">
    <source>
        <dbReference type="SAM" id="MobiDB-lite"/>
    </source>
</evidence>
<evidence type="ECO:0000313" key="2">
    <source>
        <dbReference type="EMBL" id="KAL1296604.1"/>
    </source>
</evidence>
<dbReference type="Proteomes" id="UP001562354">
    <property type="component" value="Unassembled WGS sequence"/>
</dbReference>
<name>A0ABR3P2R8_9PEZI</name>
<protein>
    <recommendedName>
        <fullName evidence="4">Rhodopsin</fullName>
    </recommendedName>
</protein>
<sequence>MAFFFTCGTHTFKSLLQGYENITAQCQNCGNFSAKVYKRWQWFTFCFIPVVPFSLKPYHDVGCHICNFFQDVKYRPDVQAQMNGGGGGGGGGQQNIPMQPYPQQGGPPGGQQVNAGKPAQYV</sequence>
<dbReference type="PANTHER" id="PTHR28139">
    <property type="entry name" value="UPF0768 PROTEIN YBL029C-A"/>
    <property type="match status" value="1"/>
</dbReference>
<accession>A0ABR3P2R8</accession>
<dbReference type="EMBL" id="JBFMKM010000018">
    <property type="protein sequence ID" value="KAL1296604.1"/>
    <property type="molecule type" value="Genomic_DNA"/>
</dbReference>
<feature type="region of interest" description="Disordered" evidence="1">
    <location>
        <begin position="80"/>
        <end position="122"/>
    </location>
</feature>
<comment type="caution">
    <text evidence="2">The sequence shown here is derived from an EMBL/GenBank/DDBJ whole genome shotgun (WGS) entry which is preliminary data.</text>
</comment>
<keyword evidence="3" id="KW-1185">Reference proteome</keyword>
<evidence type="ECO:0000313" key="3">
    <source>
        <dbReference type="Proteomes" id="UP001562354"/>
    </source>
</evidence>
<reference evidence="2 3" key="1">
    <citation type="submission" date="2024-07" db="EMBL/GenBank/DDBJ databases">
        <title>Draft sequence of the Neodothiora populina.</title>
        <authorList>
            <person name="Drown D.D."/>
            <person name="Schuette U.S."/>
            <person name="Buechlein A.B."/>
            <person name="Rusch D.R."/>
            <person name="Winton L.W."/>
            <person name="Adams G.A."/>
        </authorList>
    </citation>
    <scope>NUCLEOTIDE SEQUENCE [LARGE SCALE GENOMIC DNA]</scope>
    <source>
        <strain evidence="2 3">CPC 39397</strain>
    </source>
</reference>
<gene>
    <name evidence="2" type="ORF">AAFC00_000097</name>
</gene>
<dbReference type="GeneID" id="95973800"/>